<dbReference type="Gene3D" id="3.40.710.10">
    <property type="entry name" value="DD-peptidase/beta-lactamase superfamily"/>
    <property type="match status" value="1"/>
</dbReference>
<evidence type="ECO:0000313" key="13">
    <source>
        <dbReference type="Proteomes" id="UP000005143"/>
    </source>
</evidence>
<dbReference type="InterPro" id="IPR001460">
    <property type="entry name" value="PCN-bd_Tpept"/>
</dbReference>
<keyword evidence="13" id="KW-1185">Reference proteome</keyword>
<dbReference type="EMBL" id="AGUD01000245">
    <property type="protein sequence ID" value="EHN09962.1"/>
    <property type="molecule type" value="Genomic_DNA"/>
</dbReference>
<keyword evidence="5" id="KW-0378">Hydrolase</keyword>
<evidence type="ECO:0000256" key="1">
    <source>
        <dbReference type="ARBA" id="ARBA00022645"/>
    </source>
</evidence>
<keyword evidence="6" id="KW-0511">Multifunctional enzyme</keyword>
<dbReference type="InterPro" id="IPR012338">
    <property type="entry name" value="Beta-lactam/transpept-like"/>
</dbReference>
<reference evidence="12 13" key="1">
    <citation type="journal article" date="2013" name="Biodegradation">
        <title>Quantitative proteomic analysis of ibuprofen-degrading Patulibacter sp. strain I11.</title>
        <authorList>
            <person name="Almeida B."/>
            <person name="Kjeldal H."/>
            <person name="Lolas I."/>
            <person name="Knudsen A.D."/>
            <person name="Carvalho G."/>
            <person name="Nielsen K.L."/>
            <person name="Barreto Crespo M.T."/>
            <person name="Stensballe A."/>
            <person name="Nielsen J.L."/>
        </authorList>
    </citation>
    <scope>NUCLEOTIDE SEQUENCE [LARGE SCALE GENOMIC DNA]</scope>
    <source>
        <strain evidence="12 13">I11</strain>
    </source>
</reference>
<dbReference type="SUPFAM" id="SSF53955">
    <property type="entry name" value="Lysozyme-like"/>
    <property type="match status" value="1"/>
</dbReference>
<evidence type="ECO:0000259" key="10">
    <source>
        <dbReference type="Pfam" id="PF00905"/>
    </source>
</evidence>
<dbReference type="Pfam" id="PF00905">
    <property type="entry name" value="Transpeptidase"/>
    <property type="match status" value="1"/>
</dbReference>
<name>H0E8N6_9ACTN</name>
<keyword evidence="1" id="KW-0121">Carboxypeptidase</keyword>
<dbReference type="PANTHER" id="PTHR32282:SF33">
    <property type="entry name" value="PEPTIDOGLYCAN GLYCOSYLTRANSFERASE"/>
    <property type="match status" value="1"/>
</dbReference>
<evidence type="ECO:0000256" key="4">
    <source>
        <dbReference type="ARBA" id="ARBA00022679"/>
    </source>
</evidence>
<evidence type="ECO:0000256" key="3">
    <source>
        <dbReference type="ARBA" id="ARBA00022676"/>
    </source>
</evidence>
<dbReference type="SUPFAM" id="SSF56601">
    <property type="entry name" value="beta-lactamase/transpeptidase-like"/>
    <property type="match status" value="1"/>
</dbReference>
<keyword evidence="3 12" id="KW-0328">Glycosyltransferase</keyword>
<evidence type="ECO:0000313" key="12">
    <source>
        <dbReference type="EMBL" id="EHN09962.1"/>
    </source>
</evidence>
<dbReference type="GO" id="GO:0008955">
    <property type="term" value="F:peptidoglycan glycosyltransferase activity"/>
    <property type="evidence" value="ECO:0007669"/>
    <property type="project" value="UniProtKB-EC"/>
</dbReference>
<gene>
    <name evidence="12" type="ORF">PAI11_32000</name>
</gene>
<evidence type="ECO:0000259" key="11">
    <source>
        <dbReference type="Pfam" id="PF00912"/>
    </source>
</evidence>
<proteinExistence type="predicted"/>
<feature type="domain" description="Glycosyl transferase family 51" evidence="11">
    <location>
        <begin position="1"/>
        <end position="117"/>
    </location>
</feature>
<comment type="catalytic activity">
    <reaction evidence="7">
        <text>Preferential cleavage: (Ac)2-L-Lys-D-Ala-|-D-Ala. Also transpeptidation of peptidyl-alanyl moieties that are N-acyl substituents of D-alanine.</text>
        <dbReference type="EC" id="3.4.16.4"/>
    </reaction>
</comment>
<dbReference type="InterPro" id="IPR050396">
    <property type="entry name" value="Glycosyltr_51/Transpeptidase"/>
</dbReference>
<dbReference type="Pfam" id="PF00912">
    <property type="entry name" value="Transgly"/>
    <property type="match status" value="1"/>
</dbReference>
<feature type="region of interest" description="Disordered" evidence="9">
    <location>
        <begin position="504"/>
        <end position="579"/>
    </location>
</feature>
<dbReference type="GO" id="GO:0009252">
    <property type="term" value="P:peptidoglycan biosynthetic process"/>
    <property type="evidence" value="ECO:0007669"/>
    <property type="project" value="TreeGrafter"/>
</dbReference>
<dbReference type="GO" id="GO:0006508">
    <property type="term" value="P:proteolysis"/>
    <property type="evidence" value="ECO:0007669"/>
    <property type="project" value="UniProtKB-KW"/>
</dbReference>
<keyword evidence="4 12" id="KW-0808">Transferase</keyword>
<dbReference type="Gene3D" id="1.10.3810.10">
    <property type="entry name" value="Biosynthetic peptidoglycan transglycosylase-like"/>
    <property type="match status" value="1"/>
</dbReference>
<keyword evidence="2" id="KW-0645">Protease</keyword>
<comment type="caution">
    <text evidence="12">The sequence shown here is derived from an EMBL/GenBank/DDBJ whole genome shotgun (WGS) entry which is preliminary data.</text>
</comment>
<dbReference type="GO" id="GO:0009002">
    <property type="term" value="F:serine-type D-Ala-D-Ala carboxypeptidase activity"/>
    <property type="evidence" value="ECO:0007669"/>
    <property type="project" value="UniProtKB-EC"/>
</dbReference>
<dbReference type="InterPro" id="IPR001264">
    <property type="entry name" value="Glyco_trans_51"/>
</dbReference>
<protein>
    <submittedName>
        <fullName evidence="12">Multimodular transpeptidase-transglycosylase</fullName>
        <ecNumber evidence="12">2.4.1.129</ecNumber>
    </submittedName>
</protein>
<accession>H0E8N6</accession>
<dbReference type="InterPro" id="IPR036950">
    <property type="entry name" value="PBP_transglycosylase"/>
</dbReference>
<dbReference type="PATRIC" id="fig|1097667.3.peg.3171"/>
<dbReference type="AlphaFoldDB" id="H0E8N6"/>
<feature type="compositionally biased region" description="Low complexity" evidence="9">
    <location>
        <begin position="525"/>
        <end position="543"/>
    </location>
</feature>
<sequence length="579" mass="61227">MQLIRNLYTGDRDDSYKRKIREAKLADQLEKRHPGREGKNWVLTTYLNTAPYGNAPNGQNINGVQAAARVYFNTTAKRLTLAQAAMIAGLPQAPSQYNPYRNPSATLTRRNDVLKRMADQGYVTAAAATAAQDEPLGITKGGYYAKRREQFFLNYVRAKLIKFYGEKTVAQGGLKVYTTIDLKKQALARKAIAAHLNPAAGDPSSAVVTVDPRNGDIQAAASSAVFGQNQYDLALQGRRQPGSTFKPIVLAEALAQGFSPSTTYSAPSTFPIPPQYGSGEIHNFAHEGGSGSMDLVTATLKSVNTVFFQLDLDVGPENVSKMAYKLGITTKLQSLPSEALGAASVSPLEMARVYATFANGGRRVNPRAITKVVRPSGKVDHPQPVKRPRTISAPVASEVTRILKKDIEGGTASTANFGCPAGAKTGTTNGPSDVWLVGYTPRMSTAVWVGYPKDRRTILSTTTAGGNIQGATVPGPIWHDYMASAHGSFCGDFQGLVPFSGTKSAGDHSVSGGGATLDENGNPVDGTGDLGSTDGTTTTTPDAAGGGSTTPDTGGAAPRGKRGRYPGNLYESPPQDPPR</sequence>
<dbReference type="EC" id="2.4.1.129" evidence="12"/>
<evidence type="ECO:0000256" key="6">
    <source>
        <dbReference type="ARBA" id="ARBA00023268"/>
    </source>
</evidence>
<dbReference type="GO" id="GO:0030288">
    <property type="term" value="C:outer membrane-bounded periplasmic space"/>
    <property type="evidence" value="ECO:0007669"/>
    <property type="project" value="TreeGrafter"/>
</dbReference>
<evidence type="ECO:0000256" key="8">
    <source>
        <dbReference type="ARBA" id="ARBA00049902"/>
    </source>
</evidence>
<evidence type="ECO:0000256" key="9">
    <source>
        <dbReference type="SAM" id="MobiDB-lite"/>
    </source>
</evidence>
<organism evidence="12 13">
    <name type="scientific">Patulibacter medicamentivorans</name>
    <dbReference type="NCBI Taxonomy" id="1097667"/>
    <lineage>
        <taxon>Bacteria</taxon>
        <taxon>Bacillati</taxon>
        <taxon>Actinomycetota</taxon>
        <taxon>Thermoleophilia</taxon>
        <taxon>Solirubrobacterales</taxon>
        <taxon>Patulibacteraceae</taxon>
        <taxon>Patulibacter</taxon>
    </lineage>
</organism>
<dbReference type="PANTHER" id="PTHR32282">
    <property type="entry name" value="BINDING PROTEIN TRANSPEPTIDASE, PUTATIVE-RELATED"/>
    <property type="match status" value="1"/>
</dbReference>
<dbReference type="Proteomes" id="UP000005143">
    <property type="component" value="Unassembled WGS sequence"/>
</dbReference>
<evidence type="ECO:0000256" key="5">
    <source>
        <dbReference type="ARBA" id="ARBA00022801"/>
    </source>
</evidence>
<dbReference type="InterPro" id="IPR023346">
    <property type="entry name" value="Lysozyme-like_dom_sf"/>
</dbReference>
<dbReference type="GO" id="GO:0008658">
    <property type="term" value="F:penicillin binding"/>
    <property type="evidence" value="ECO:0007669"/>
    <property type="project" value="InterPro"/>
</dbReference>
<evidence type="ECO:0000256" key="7">
    <source>
        <dbReference type="ARBA" id="ARBA00034000"/>
    </source>
</evidence>
<evidence type="ECO:0000256" key="2">
    <source>
        <dbReference type="ARBA" id="ARBA00022670"/>
    </source>
</evidence>
<feature type="domain" description="Penicillin-binding protein transpeptidase" evidence="10">
    <location>
        <begin position="206"/>
        <end position="450"/>
    </location>
</feature>
<comment type="catalytic activity">
    <reaction evidence="8">
        <text>[GlcNAc-(1-&gt;4)-Mur2Ac(oyl-L-Ala-gamma-D-Glu-L-Lys-D-Ala-D-Ala)](n)-di-trans,octa-cis-undecaprenyl diphosphate + beta-D-GlcNAc-(1-&gt;4)-Mur2Ac(oyl-L-Ala-gamma-D-Glu-L-Lys-D-Ala-D-Ala)-di-trans,octa-cis-undecaprenyl diphosphate = [GlcNAc-(1-&gt;4)-Mur2Ac(oyl-L-Ala-gamma-D-Glu-L-Lys-D-Ala-D-Ala)](n+1)-di-trans,octa-cis-undecaprenyl diphosphate + di-trans,octa-cis-undecaprenyl diphosphate + H(+)</text>
        <dbReference type="Rhea" id="RHEA:23708"/>
        <dbReference type="Rhea" id="RHEA-COMP:9602"/>
        <dbReference type="Rhea" id="RHEA-COMP:9603"/>
        <dbReference type="ChEBI" id="CHEBI:15378"/>
        <dbReference type="ChEBI" id="CHEBI:58405"/>
        <dbReference type="ChEBI" id="CHEBI:60033"/>
        <dbReference type="ChEBI" id="CHEBI:78435"/>
        <dbReference type="EC" id="2.4.99.28"/>
    </reaction>
</comment>